<proteinExistence type="predicted"/>
<accession>A0A7T5UI77</accession>
<sequence>MFSDVQTFELLDARKMLDAVGNLPHLQEIIEEVETGIRNNSDKAFDGSKCLIECTCKTILAERGEEVAPNIDLHQLVKQTAEKLGIRSILGNDFRDMLSGLTTTTRAIATIRNSYGPLSHGKDAAHECIGGYQRYMAAKMAEMVSVMLYQIHKGVPADLLYTRQDYDGDHADNGLVDEAVQVEVNDETNEINFVDYGVFRPSQILYALDRQAYKAALQAAVDSAVNDDAPEQEQEASG</sequence>
<evidence type="ECO:0000313" key="2">
    <source>
        <dbReference type="EMBL" id="QQG36711.1"/>
    </source>
</evidence>
<protein>
    <submittedName>
        <fullName evidence="2">Abortive infection family protein</fullName>
    </submittedName>
</protein>
<gene>
    <name evidence="2" type="ORF">HYS17_02750</name>
</gene>
<feature type="domain" description="Abortive infection protein-like C-terminal" evidence="1">
    <location>
        <begin position="74"/>
        <end position="148"/>
    </location>
</feature>
<dbReference type="InterPro" id="IPR026001">
    <property type="entry name" value="Abi-like_C"/>
</dbReference>
<dbReference type="AlphaFoldDB" id="A0A7T5UI77"/>
<dbReference type="EMBL" id="CP066681">
    <property type="protein sequence ID" value="QQG36711.1"/>
    <property type="molecule type" value="Genomic_DNA"/>
</dbReference>
<dbReference type="Pfam" id="PF14355">
    <property type="entry name" value="Abi_C"/>
    <property type="match status" value="1"/>
</dbReference>
<evidence type="ECO:0000313" key="3">
    <source>
        <dbReference type="Proteomes" id="UP000595362"/>
    </source>
</evidence>
<evidence type="ECO:0000259" key="1">
    <source>
        <dbReference type="Pfam" id="PF14355"/>
    </source>
</evidence>
<name>A0A7T5UI77_9BACT</name>
<reference evidence="2 3" key="1">
    <citation type="submission" date="2020-07" db="EMBL/GenBank/DDBJ databases">
        <title>Huge and variable diversity of episymbiotic CPR bacteria and DPANN archaea in groundwater ecosystems.</title>
        <authorList>
            <person name="He C.Y."/>
            <person name="Keren R."/>
            <person name="Whittaker M."/>
            <person name="Farag I.F."/>
            <person name="Doudna J."/>
            <person name="Cate J.H.D."/>
            <person name="Banfield J.F."/>
        </authorList>
    </citation>
    <scope>NUCLEOTIDE SEQUENCE [LARGE SCALE GENOMIC DNA]</scope>
    <source>
        <strain evidence="2">NC_groundwater_70_Ag_B-0.1um_54_66</strain>
    </source>
</reference>
<organism evidence="2 3">
    <name type="scientific">Micavibrio aeruginosavorus</name>
    <dbReference type="NCBI Taxonomy" id="349221"/>
    <lineage>
        <taxon>Bacteria</taxon>
        <taxon>Pseudomonadati</taxon>
        <taxon>Bdellovibrionota</taxon>
        <taxon>Bdellovibrionia</taxon>
        <taxon>Bdellovibrionales</taxon>
        <taxon>Pseudobdellovibrionaceae</taxon>
        <taxon>Micavibrio</taxon>
    </lineage>
</organism>
<dbReference type="Proteomes" id="UP000595362">
    <property type="component" value="Chromosome"/>
</dbReference>